<feature type="domain" description="WLM" evidence="2">
    <location>
        <begin position="141"/>
        <end position="332"/>
    </location>
</feature>
<dbReference type="Pfam" id="PF08325">
    <property type="entry name" value="WLM"/>
    <property type="match status" value="1"/>
</dbReference>
<keyword evidence="4" id="KW-1185">Reference proteome</keyword>
<dbReference type="STRING" id="1280837.A0A316VGQ8"/>
<evidence type="ECO:0000313" key="3">
    <source>
        <dbReference type="EMBL" id="PWN35503.1"/>
    </source>
</evidence>
<dbReference type="InParanoid" id="A0A316VGQ8"/>
<organism evidence="3 4">
    <name type="scientific">Meira miltonrushii</name>
    <dbReference type="NCBI Taxonomy" id="1280837"/>
    <lineage>
        <taxon>Eukaryota</taxon>
        <taxon>Fungi</taxon>
        <taxon>Dikarya</taxon>
        <taxon>Basidiomycota</taxon>
        <taxon>Ustilaginomycotina</taxon>
        <taxon>Exobasidiomycetes</taxon>
        <taxon>Exobasidiales</taxon>
        <taxon>Brachybasidiaceae</taxon>
        <taxon>Meira</taxon>
    </lineage>
</organism>
<dbReference type="OrthoDB" id="49605at2759"/>
<proteinExistence type="predicted"/>
<dbReference type="Proteomes" id="UP000245771">
    <property type="component" value="Unassembled WGS sequence"/>
</dbReference>
<feature type="region of interest" description="Disordered" evidence="1">
    <location>
        <begin position="110"/>
        <end position="143"/>
    </location>
</feature>
<feature type="region of interest" description="Disordered" evidence="1">
    <location>
        <begin position="287"/>
        <end position="321"/>
    </location>
</feature>
<dbReference type="SUPFAM" id="SSF54236">
    <property type="entry name" value="Ubiquitin-like"/>
    <property type="match status" value="1"/>
</dbReference>
<feature type="compositionally biased region" description="Polar residues" evidence="1">
    <location>
        <begin position="133"/>
        <end position="143"/>
    </location>
</feature>
<dbReference type="PANTHER" id="PTHR47795:SF1">
    <property type="entry name" value="DNA-DEPENDENT METALLOPROTEASE WSS1 HOMOLOG 2"/>
    <property type="match status" value="1"/>
</dbReference>
<dbReference type="RefSeq" id="XP_025355805.1">
    <property type="nucleotide sequence ID" value="XM_025500100.1"/>
</dbReference>
<name>A0A316VGQ8_9BASI</name>
<dbReference type="PROSITE" id="PS51397">
    <property type="entry name" value="WLM"/>
    <property type="match status" value="1"/>
</dbReference>
<gene>
    <name evidence="3" type="ORF">FA14DRAFT_167653</name>
</gene>
<dbReference type="GO" id="GO:0070628">
    <property type="term" value="F:proteasome binding"/>
    <property type="evidence" value="ECO:0007669"/>
    <property type="project" value="TreeGrafter"/>
</dbReference>
<dbReference type="InterPro" id="IPR029071">
    <property type="entry name" value="Ubiquitin-like_domsf"/>
</dbReference>
<dbReference type="PANTHER" id="PTHR47795">
    <property type="entry name" value="UBIQUITIN AND WLM DOMAIN-CONTAINING METALLOPROTEASE SPCC1442.07C"/>
    <property type="match status" value="1"/>
</dbReference>
<sequence>MESSVAQDDDEIRIKLSYRGQNHDIILTPSDTLADLYDAIYEKTTVTPSHQKIIASGQIRKVFVDKKPEEGEQPTLGQLGFNDGKSNGVIKLMLVGPPESEVEAIQKEDEKGAKMNKPRQYHPSMLRGAKPRSTMNASSSSANPFHNLRVHQVTPPSAPEYEMIMTRLRKLSTDEAVVHVCRLHGFQVGELTELLPHEHPNLLGLNENMGQRISLRLRTDLYDGLQPYRDTRRVLLHELAHNKVNDHPPEFKILNSELNAQVEAYERAQQQGTHRLIETDVYVPPEEGQEMSNGAASGPTAHVLGGSGSTNDGGDMRARRDKVLQATMRRLEKVEAEIEKGCGSNA</sequence>
<evidence type="ECO:0000256" key="1">
    <source>
        <dbReference type="SAM" id="MobiDB-lite"/>
    </source>
</evidence>
<evidence type="ECO:0000313" key="4">
    <source>
        <dbReference type="Proteomes" id="UP000245771"/>
    </source>
</evidence>
<accession>A0A316VGQ8</accession>
<dbReference type="AlphaFoldDB" id="A0A316VGQ8"/>
<dbReference type="Gene3D" id="3.10.20.90">
    <property type="entry name" value="Phosphatidylinositol 3-kinase Catalytic Subunit, Chain A, domain 1"/>
    <property type="match status" value="1"/>
</dbReference>
<evidence type="ECO:0000259" key="2">
    <source>
        <dbReference type="PROSITE" id="PS51397"/>
    </source>
</evidence>
<reference evidence="3 4" key="1">
    <citation type="journal article" date="2018" name="Mol. Biol. Evol.">
        <title>Broad Genomic Sampling Reveals a Smut Pathogenic Ancestry of the Fungal Clade Ustilaginomycotina.</title>
        <authorList>
            <person name="Kijpornyongpan T."/>
            <person name="Mondo S.J."/>
            <person name="Barry K."/>
            <person name="Sandor L."/>
            <person name="Lee J."/>
            <person name="Lipzen A."/>
            <person name="Pangilinan J."/>
            <person name="LaButti K."/>
            <person name="Hainaut M."/>
            <person name="Henrissat B."/>
            <person name="Grigoriev I.V."/>
            <person name="Spatafora J.W."/>
            <person name="Aime M.C."/>
        </authorList>
    </citation>
    <scope>NUCLEOTIDE SEQUENCE [LARGE SCALE GENOMIC DNA]</scope>
    <source>
        <strain evidence="3 4">MCA 3882</strain>
    </source>
</reference>
<dbReference type="InterPro" id="IPR013536">
    <property type="entry name" value="WLM_dom"/>
</dbReference>
<dbReference type="EMBL" id="KZ819603">
    <property type="protein sequence ID" value="PWN35503.1"/>
    <property type="molecule type" value="Genomic_DNA"/>
</dbReference>
<dbReference type="GeneID" id="37021881"/>
<protein>
    <recommendedName>
        <fullName evidence="2">WLM domain-containing protein</fullName>
    </recommendedName>
</protein>